<dbReference type="AlphaFoldDB" id="A0A816QAA7"/>
<dbReference type="Proteomes" id="UP001295469">
    <property type="component" value="Chromosome C06"/>
</dbReference>
<evidence type="ECO:0000313" key="1">
    <source>
        <dbReference type="EMBL" id="CAF2058112.1"/>
    </source>
</evidence>
<sequence length="37" mass="4336">MREERSAQTFLRQLGAPIFNISDPSYFNLFSKSFSSY</sequence>
<protein>
    <submittedName>
        <fullName evidence="1">(rape) hypothetical protein</fullName>
    </submittedName>
</protein>
<proteinExistence type="predicted"/>
<dbReference type="EMBL" id="HG994370">
    <property type="protein sequence ID" value="CAF2058112.1"/>
    <property type="molecule type" value="Genomic_DNA"/>
</dbReference>
<accession>A0A816QAA7</accession>
<name>A0A816QAA7_BRANA</name>
<reference evidence="1" key="1">
    <citation type="submission" date="2021-01" db="EMBL/GenBank/DDBJ databases">
        <authorList>
            <consortium name="Genoscope - CEA"/>
            <person name="William W."/>
        </authorList>
    </citation>
    <scope>NUCLEOTIDE SEQUENCE</scope>
</reference>
<gene>
    <name evidence="1" type="ORF">DARMORV10_C06P19930.1</name>
</gene>
<organism evidence="1">
    <name type="scientific">Brassica napus</name>
    <name type="common">Rape</name>
    <dbReference type="NCBI Taxonomy" id="3708"/>
    <lineage>
        <taxon>Eukaryota</taxon>
        <taxon>Viridiplantae</taxon>
        <taxon>Streptophyta</taxon>
        <taxon>Embryophyta</taxon>
        <taxon>Tracheophyta</taxon>
        <taxon>Spermatophyta</taxon>
        <taxon>Magnoliopsida</taxon>
        <taxon>eudicotyledons</taxon>
        <taxon>Gunneridae</taxon>
        <taxon>Pentapetalae</taxon>
        <taxon>rosids</taxon>
        <taxon>malvids</taxon>
        <taxon>Brassicales</taxon>
        <taxon>Brassicaceae</taxon>
        <taxon>Brassiceae</taxon>
        <taxon>Brassica</taxon>
    </lineage>
</organism>